<evidence type="ECO:0000256" key="1">
    <source>
        <dbReference type="SAM" id="MobiDB-lite"/>
    </source>
</evidence>
<dbReference type="InterPro" id="IPR001478">
    <property type="entry name" value="PDZ"/>
</dbReference>
<proteinExistence type="predicted"/>
<gene>
    <name evidence="3" type="ORF">QTG54_005492</name>
</gene>
<accession>A0AAD9DFH9</accession>
<dbReference type="InterPro" id="IPR036034">
    <property type="entry name" value="PDZ_sf"/>
</dbReference>
<protein>
    <recommendedName>
        <fullName evidence="2">PDZ domain-containing protein</fullName>
    </recommendedName>
</protein>
<dbReference type="EMBL" id="JATAAI010000008">
    <property type="protein sequence ID" value="KAK1743895.1"/>
    <property type="molecule type" value="Genomic_DNA"/>
</dbReference>
<feature type="domain" description="PDZ" evidence="2">
    <location>
        <begin position="472"/>
        <end position="548"/>
    </location>
</feature>
<feature type="region of interest" description="Disordered" evidence="1">
    <location>
        <begin position="722"/>
        <end position="743"/>
    </location>
</feature>
<dbReference type="SUPFAM" id="SSF50156">
    <property type="entry name" value="PDZ domain-like"/>
    <property type="match status" value="1"/>
</dbReference>
<dbReference type="Gene3D" id="2.10.110.10">
    <property type="entry name" value="Cysteine Rich Protein"/>
    <property type="match status" value="1"/>
</dbReference>
<dbReference type="Proteomes" id="UP001224775">
    <property type="component" value="Unassembled WGS sequence"/>
</dbReference>
<sequence length="785" mass="87274">MVCRERVYSNSEVNFMDFHFCVDCFRCASCRKSLGKLDAEDPFSGAQVVSNARGSIVQCGDCVMQPSGPKSTPVVVSYIPTKGGASSIKYCALCKSDFSGYKGEVQCIGVNNYHTECLRRKKSMIDSIGSRSLGSDDAGDMLEQITPPSSIAGDELTPAGAAQKLADKAIVRIALADDDGHTETSHLSNVFFVWSEKEDDLAEFEATEQDEKMEKFLRNDGCEIDLSVQVKYKLDTMKLQHNQLLTLPQLESDADGRITEKFQIELDLPDRSNIDIPQPSGPALLSIEPFPREQDSAKKVLRASWSYEYDGIQHEFRFTAPFNSPYGVAWEIFEGDELDFTSCKLECFIDTAYDHVMSESSPKQRRKSSRTSTSSLCDWELRADELLNEADDEKNSAKLVTGDNANPIDTSTKSDTSARISTEYSDGGSTLVRYRKSRHIDPDREENDHFSELLSVASYSDSISISLPTIVHITVEKNANDEIGLSLIEKYGTTVVSEVSKSGLFRSKLKEGCELLSINGHTVTSPRSFIRMMKDFTGQIVIMASSDPSPPGAKFIVVKKSFEFVGDKDEEQDISFQKLNGILRVEGIKEAGIFAETDISEGDLCLSINGVPAISENVAMRALARTQGNVALLMFPMANFWRSMVELTIETKYDRWWKSSSECVLFVGNDIAHPINLAFSQETGLCTIQDNTDSDVQVKTMNTIIHRVMKLLQQSIQSYISTPKKKRDSSRSLSVSPSGKLQNPSDVYKRALVKLDEMRESGRFSEEEYARAKRALTENAINTAN</sequence>
<dbReference type="Gene3D" id="2.30.42.10">
    <property type="match status" value="1"/>
</dbReference>
<feature type="region of interest" description="Disordered" evidence="1">
    <location>
        <begin position="397"/>
        <end position="422"/>
    </location>
</feature>
<evidence type="ECO:0000313" key="4">
    <source>
        <dbReference type="Proteomes" id="UP001224775"/>
    </source>
</evidence>
<dbReference type="CDD" id="cd08368">
    <property type="entry name" value="LIM"/>
    <property type="match status" value="1"/>
</dbReference>
<feature type="compositionally biased region" description="Polar residues" evidence="1">
    <location>
        <begin position="403"/>
        <end position="422"/>
    </location>
</feature>
<feature type="compositionally biased region" description="Low complexity" evidence="1">
    <location>
        <begin position="731"/>
        <end position="741"/>
    </location>
</feature>
<evidence type="ECO:0000313" key="3">
    <source>
        <dbReference type="EMBL" id="KAK1743895.1"/>
    </source>
</evidence>
<reference evidence="3" key="1">
    <citation type="submission" date="2023-06" db="EMBL/GenBank/DDBJ databases">
        <title>Survivors Of The Sea: Transcriptome response of Skeletonema marinoi to long-term dormancy.</title>
        <authorList>
            <person name="Pinder M.I.M."/>
            <person name="Kourtchenko O."/>
            <person name="Robertson E.K."/>
            <person name="Larsson T."/>
            <person name="Maumus F."/>
            <person name="Osuna-Cruz C.M."/>
            <person name="Vancaester E."/>
            <person name="Stenow R."/>
            <person name="Vandepoele K."/>
            <person name="Ploug H."/>
            <person name="Bruchert V."/>
            <person name="Godhe A."/>
            <person name="Topel M."/>
        </authorList>
    </citation>
    <scope>NUCLEOTIDE SEQUENCE</scope>
    <source>
        <strain evidence="3">R05AC</strain>
    </source>
</reference>
<organism evidence="3 4">
    <name type="scientific">Skeletonema marinoi</name>
    <dbReference type="NCBI Taxonomy" id="267567"/>
    <lineage>
        <taxon>Eukaryota</taxon>
        <taxon>Sar</taxon>
        <taxon>Stramenopiles</taxon>
        <taxon>Ochrophyta</taxon>
        <taxon>Bacillariophyta</taxon>
        <taxon>Coscinodiscophyceae</taxon>
        <taxon>Thalassiosirophycidae</taxon>
        <taxon>Thalassiosirales</taxon>
        <taxon>Skeletonemataceae</taxon>
        <taxon>Skeletonema</taxon>
        <taxon>Skeletonema marinoi-dohrnii complex</taxon>
    </lineage>
</organism>
<name>A0AAD9DFH9_9STRA</name>
<dbReference type="PROSITE" id="PS50106">
    <property type="entry name" value="PDZ"/>
    <property type="match status" value="1"/>
</dbReference>
<keyword evidence="4" id="KW-1185">Reference proteome</keyword>
<evidence type="ECO:0000259" key="2">
    <source>
        <dbReference type="PROSITE" id="PS50106"/>
    </source>
</evidence>
<dbReference type="AlphaFoldDB" id="A0AAD9DFH9"/>
<comment type="caution">
    <text evidence="3">The sequence shown here is derived from an EMBL/GenBank/DDBJ whole genome shotgun (WGS) entry which is preliminary data.</text>
</comment>